<protein>
    <submittedName>
        <fullName evidence="2">Uncharacterized protein</fullName>
    </submittedName>
</protein>
<dbReference type="AlphaFoldDB" id="A0AAC8Q1Y1"/>
<evidence type="ECO:0000256" key="1">
    <source>
        <dbReference type="SAM" id="MobiDB-lite"/>
    </source>
</evidence>
<evidence type="ECO:0000313" key="2">
    <source>
        <dbReference type="EMBL" id="AKI99346.1"/>
    </source>
</evidence>
<organism evidence="2 3">
    <name type="scientific">Archangium gephyra</name>
    <dbReference type="NCBI Taxonomy" id="48"/>
    <lineage>
        <taxon>Bacteria</taxon>
        <taxon>Pseudomonadati</taxon>
        <taxon>Myxococcota</taxon>
        <taxon>Myxococcia</taxon>
        <taxon>Myxococcales</taxon>
        <taxon>Cystobacterineae</taxon>
        <taxon>Archangiaceae</taxon>
        <taxon>Archangium</taxon>
    </lineage>
</organism>
<evidence type="ECO:0000313" key="3">
    <source>
        <dbReference type="Proteomes" id="UP000035579"/>
    </source>
</evidence>
<name>A0AAC8Q1Y1_9BACT</name>
<dbReference type="KEGG" id="age:AA314_00973"/>
<dbReference type="EMBL" id="CP011509">
    <property type="protein sequence ID" value="AKI99346.1"/>
    <property type="molecule type" value="Genomic_DNA"/>
</dbReference>
<dbReference type="Proteomes" id="UP000035579">
    <property type="component" value="Chromosome"/>
</dbReference>
<reference evidence="2 3" key="1">
    <citation type="submission" date="2015-05" db="EMBL/GenBank/DDBJ databases">
        <title>Genome assembly of Archangium gephyra DSM 2261.</title>
        <authorList>
            <person name="Sharma G."/>
            <person name="Subramanian S."/>
        </authorList>
    </citation>
    <scope>NUCLEOTIDE SEQUENCE [LARGE SCALE GENOMIC DNA]</scope>
    <source>
        <strain evidence="2 3">DSM 2261</strain>
    </source>
</reference>
<accession>A0AAC8Q1Y1</accession>
<feature type="region of interest" description="Disordered" evidence="1">
    <location>
        <begin position="63"/>
        <end position="102"/>
    </location>
</feature>
<gene>
    <name evidence="2" type="ORF">AA314_00973</name>
</gene>
<proteinExistence type="predicted"/>
<sequence length="102" mass="11078">MTLGGNRCAYHFEAPWTRWMRTRKAAKRFTKCLTRRYASKRGAGFLSSSAAASSLNAVREGKRCRVSSTRPPRPGTGRAGLPCGPCGARSRSAPRTTGADCR</sequence>